<dbReference type="PANTHER" id="PTHR42895:SF2">
    <property type="entry name" value="IRON-SULFUR CLUSTER PROTEIN"/>
    <property type="match status" value="1"/>
</dbReference>
<evidence type="ECO:0000259" key="1">
    <source>
        <dbReference type="Pfam" id="PF14574"/>
    </source>
</evidence>
<gene>
    <name evidence="2" type="ORF">S03H2_02447</name>
</gene>
<dbReference type="InterPro" id="IPR027980">
    <property type="entry name" value="RACo_C"/>
</dbReference>
<organism evidence="2">
    <name type="scientific">marine sediment metagenome</name>
    <dbReference type="NCBI Taxonomy" id="412755"/>
    <lineage>
        <taxon>unclassified sequences</taxon>
        <taxon>metagenomes</taxon>
        <taxon>ecological metagenomes</taxon>
    </lineage>
</organism>
<evidence type="ECO:0000313" key="2">
    <source>
        <dbReference type="EMBL" id="GAH25342.1"/>
    </source>
</evidence>
<dbReference type="EMBL" id="BARU01000817">
    <property type="protein sequence ID" value="GAH25342.1"/>
    <property type="molecule type" value="Genomic_DNA"/>
</dbReference>
<comment type="caution">
    <text evidence="2">The sequence shown here is derived from an EMBL/GenBank/DDBJ whole genome shotgun (WGS) entry which is preliminary data.</text>
</comment>
<dbReference type="PANTHER" id="PTHR42895">
    <property type="entry name" value="IRON-SULFUR CLUSTER-BINDING PROTEIN-RELATED"/>
    <property type="match status" value="1"/>
</dbReference>
<dbReference type="InterPro" id="IPR052911">
    <property type="entry name" value="Corrinoid_activation_enz"/>
</dbReference>
<dbReference type="Pfam" id="PF14574">
    <property type="entry name" value="RACo_C_ter"/>
    <property type="match status" value="1"/>
</dbReference>
<proteinExistence type="predicted"/>
<name>X1DYH4_9ZZZZ</name>
<feature type="domain" description="RACo C-terminal" evidence="1">
    <location>
        <begin position="1"/>
        <end position="109"/>
    </location>
</feature>
<feature type="non-terminal residue" evidence="2">
    <location>
        <position position="110"/>
    </location>
</feature>
<sequence length="110" mass="11971">MRAAEGAIEKVNITKEREVSYTTIGNTKPRGICGSGLIDLVAELFTSGFIDRSGRLNSYKGKRVRERNGELEFVLISADQSATGEDLVITQPDIDNLIRAKAAIFAAINI</sequence>
<protein>
    <recommendedName>
        <fullName evidence="1">RACo C-terminal domain-containing protein</fullName>
    </recommendedName>
</protein>
<dbReference type="AlphaFoldDB" id="X1DYH4"/>
<reference evidence="2" key="1">
    <citation type="journal article" date="2014" name="Front. Microbiol.">
        <title>High frequency of phylogenetically diverse reductive dehalogenase-homologous genes in deep subseafloor sedimentary metagenomes.</title>
        <authorList>
            <person name="Kawai M."/>
            <person name="Futagami T."/>
            <person name="Toyoda A."/>
            <person name="Takaki Y."/>
            <person name="Nishi S."/>
            <person name="Hori S."/>
            <person name="Arai W."/>
            <person name="Tsubouchi T."/>
            <person name="Morono Y."/>
            <person name="Uchiyama I."/>
            <person name="Ito T."/>
            <person name="Fujiyama A."/>
            <person name="Inagaki F."/>
            <person name="Takami H."/>
        </authorList>
    </citation>
    <scope>NUCLEOTIDE SEQUENCE</scope>
    <source>
        <strain evidence="2">Expedition CK06-06</strain>
    </source>
</reference>
<accession>X1DYH4</accession>